<sequence>MDMYDWVAVGALVLMGGILLTLLVQYLRLQEIWQTVGKCRESMRWARICESENRELKRSLRVQQRLNAHLLQRMRALQGAAPRLPSKL</sequence>
<protein>
    <submittedName>
        <fullName evidence="1">Uncharacterized protein</fullName>
    </submittedName>
</protein>
<evidence type="ECO:0000313" key="2">
    <source>
        <dbReference type="Proteomes" id="UP001163982"/>
    </source>
</evidence>
<accession>A0ACD4P4J5</accession>
<dbReference type="Proteomes" id="UP001163982">
    <property type="component" value="Chromosome"/>
</dbReference>
<keyword evidence="2" id="KW-1185">Reference proteome</keyword>
<evidence type="ECO:0000313" key="1">
    <source>
        <dbReference type="EMBL" id="WAP63110.1"/>
    </source>
</evidence>
<gene>
    <name evidence="1" type="ORF">OZ911_25030</name>
</gene>
<dbReference type="EMBL" id="CP114035">
    <property type="protein sequence ID" value="WAP63110.1"/>
    <property type="molecule type" value="Genomic_DNA"/>
</dbReference>
<name>A0ACD4P4J5_9PSED</name>
<reference evidence="1" key="1">
    <citation type="journal article" date="2024" name="Int. J. Syst. Evol. Microbiol.">
        <title>Pseudomonas fortuita sp. nov., isolated from the endosphere of a wild yam.</title>
        <authorList>
            <person name="Carlier A."/>
            <person name="Beaumel M."/>
            <person name="Moreau S."/>
            <person name="Acar T."/>
            <person name="Sana T.G."/>
            <person name="Cnockaert M."/>
            <person name="Vandamme P."/>
        </authorList>
    </citation>
    <scope>NUCLEOTIDE SEQUENCE</scope>
    <source>
        <strain evidence="1">GMI12077</strain>
    </source>
</reference>
<organism evidence="1 2">
    <name type="scientific">Pseudomonas fortuita</name>
    <dbReference type="NCBI Taxonomy" id="3233375"/>
    <lineage>
        <taxon>Bacteria</taxon>
        <taxon>Pseudomonadati</taxon>
        <taxon>Pseudomonadota</taxon>
        <taxon>Gammaproteobacteria</taxon>
        <taxon>Pseudomonadales</taxon>
        <taxon>Pseudomonadaceae</taxon>
        <taxon>Pseudomonas</taxon>
    </lineage>
</organism>
<proteinExistence type="predicted"/>